<dbReference type="EMBL" id="KV428040">
    <property type="protein sequence ID" value="KZT39851.1"/>
    <property type="molecule type" value="Genomic_DNA"/>
</dbReference>
<accession>A0A166ER72</accession>
<reference evidence="1 2" key="1">
    <citation type="journal article" date="2016" name="Mol. Biol. Evol.">
        <title>Comparative Genomics of Early-Diverging Mushroom-Forming Fungi Provides Insights into the Origins of Lignocellulose Decay Capabilities.</title>
        <authorList>
            <person name="Nagy L.G."/>
            <person name="Riley R."/>
            <person name="Tritt A."/>
            <person name="Adam C."/>
            <person name="Daum C."/>
            <person name="Floudas D."/>
            <person name="Sun H."/>
            <person name="Yadav J.S."/>
            <person name="Pangilinan J."/>
            <person name="Larsson K.H."/>
            <person name="Matsuura K."/>
            <person name="Barry K."/>
            <person name="Labutti K."/>
            <person name="Kuo R."/>
            <person name="Ohm R.A."/>
            <person name="Bhattacharya S.S."/>
            <person name="Shirouzu T."/>
            <person name="Yoshinaga Y."/>
            <person name="Martin F.M."/>
            <person name="Grigoriev I.V."/>
            <person name="Hibbett D.S."/>
        </authorList>
    </citation>
    <scope>NUCLEOTIDE SEQUENCE [LARGE SCALE GENOMIC DNA]</scope>
    <source>
        <strain evidence="1 2">HHB10207 ss-3</strain>
    </source>
</reference>
<dbReference type="AlphaFoldDB" id="A0A166ER72"/>
<keyword evidence="2" id="KW-1185">Reference proteome</keyword>
<gene>
    <name evidence="1" type="ORF">SISSUDRAFT_571123</name>
</gene>
<organism evidence="1 2">
    <name type="scientific">Sistotremastrum suecicum HHB10207 ss-3</name>
    <dbReference type="NCBI Taxonomy" id="1314776"/>
    <lineage>
        <taxon>Eukaryota</taxon>
        <taxon>Fungi</taxon>
        <taxon>Dikarya</taxon>
        <taxon>Basidiomycota</taxon>
        <taxon>Agaricomycotina</taxon>
        <taxon>Agaricomycetes</taxon>
        <taxon>Sistotremastrales</taxon>
        <taxon>Sistotremastraceae</taxon>
        <taxon>Sistotremastrum</taxon>
    </lineage>
</organism>
<sequence length="126" mass="14728">MNQTIRYHSLLDQDSQLLLNTFSVRDETLRMHDAVVAKIRKIVQLYEIEKGEQWDVEAVSPFVDHAPLELVVVDRRRPFGVPPEHGNRPLPSLYDHDLPGSYYSTTLCHHSFLIQLHRLHSFREIS</sequence>
<proteinExistence type="predicted"/>
<evidence type="ECO:0000313" key="1">
    <source>
        <dbReference type="EMBL" id="KZT39851.1"/>
    </source>
</evidence>
<dbReference type="OrthoDB" id="2274644at2759"/>
<dbReference type="Proteomes" id="UP000076798">
    <property type="component" value="Unassembled WGS sequence"/>
</dbReference>
<evidence type="ECO:0000313" key="2">
    <source>
        <dbReference type="Proteomes" id="UP000076798"/>
    </source>
</evidence>
<protein>
    <submittedName>
        <fullName evidence="1">Uncharacterized protein</fullName>
    </submittedName>
</protein>
<name>A0A166ER72_9AGAM</name>